<organism evidence="2 3">
    <name type="scientific">Aspergillus terreus</name>
    <dbReference type="NCBI Taxonomy" id="33178"/>
    <lineage>
        <taxon>Eukaryota</taxon>
        <taxon>Fungi</taxon>
        <taxon>Dikarya</taxon>
        <taxon>Ascomycota</taxon>
        <taxon>Pezizomycotina</taxon>
        <taxon>Eurotiomycetes</taxon>
        <taxon>Eurotiomycetidae</taxon>
        <taxon>Eurotiales</taxon>
        <taxon>Aspergillaceae</taxon>
        <taxon>Aspergillus</taxon>
        <taxon>Aspergillus subgen. Circumdati</taxon>
    </lineage>
</organism>
<dbReference type="PANTHER" id="PTHR32208:SF68">
    <property type="entry name" value="GALACTOSE OXIDASE"/>
    <property type="match status" value="1"/>
</dbReference>
<comment type="caution">
    <text evidence="2">The sequence shown here is derived from an EMBL/GenBank/DDBJ whole genome shotgun (WGS) entry which is preliminary data.</text>
</comment>
<dbReference type="SUPFAM" id="SSF50965">
    <property type="entry name" value="Galactose oxidase, central domain"/>
    <property type="match status" value="1"/>
</dbReference>
<dbReference type="EMBL" id="BLJY01000010">
    <property type="protein sequence ID" value="GFF19432.1"/>
    <property type="molecule type" value="Genomic_DNA"/>
</dbReference>
<dbReference type="InterPro" id="IPR014756">
    <property type="entry name" value="Ig_E-set"/>
</dbReference>
<name>A0A5M3Z9E1_ASPTE</name>
<dbReference type="InterPro" id="IPR013783">
    <property type="entry name" value="Ig-like_fold"/>
</dbReference>
<sequence length="216" mass="23836">MYDPGKILAFGGSRYYETQPATNKAYILTIDEPKEPADVLVTEPMKYTRTFHTYAHFTPERSVPDTSSDIGGHREQLPPNNVVRVYHSIALLLRDGTVFTGGGGLCGDCDANHSDSQIYIPPYLVDSDSNVRTDRPQITSVASKKPRPSATAPRQHTVDTDQRRIAVELTEKDGEDNTYTFQIPEEPGIATPGYYMLFVLNDAGVPSVAENVQVTV</sequence>
<evidence type="ECO:0000313" key="3">
    <source>
        <dbReference type="Proteomes" id="UP000452235"/>
    </source>
</evidence>
<dbReference type="InterPro" id="IPR037293">
    <property type="entry name" value="Gal_Oxidase_central_sf"/>
</dbReference>
<dbReference type="AlphaFoldDB" id="A0A5M3Z9E1"/>
<dbReference type="PANTHER" id="PTHR32208">
    <property type="entry name" value="SECRETED PROTEIN-RELATED"/>
    <property type="match status" value="1"/>
</dbReference>
<evidence type="ECO:0000256" key="1">
    <source>
        <dbReference type="SAM" id="MobiDB-lite"/>
    </source>
</evidence>
<proteinExistence type="predicted"/>
<feature type="region of interest" description="Disordered" evidence="1">
    <location>
        <begin position="128"/>
        <end position="162"/>
    </location>
</feature>
<dbReference type="VEuPathDB" id="FungiDB:ATEG_06260"/>
<reference evidence="2 3" key="1">
    <citation type="submission" date="2020-01" db="EMBL/GenBank/DDBJ databases">
        <title>Aspergillus terreus IFO 6365 whole genome shotgun sequence.</title>
        <authorList>
            <person name="Kanamasa S."/>
            <person name="Takahashi H."/>
        </authorList>
    </citation>
    <scope>NUCLEOTIDE SEQUENCE [LARGE SCALE GENOMIC DNA]</scope>
    <source>
        <strain evidence="2 3">IFO 6365</strain>
    </source>
</reference>
<evidence type="ECO:0000313" key="2">
    <source>
        <dbReference type="EMBL" id="GFF19432.1"/>
    </source>
</evidence>
<dbReference type="SUPFAM" id="SSF81296">
    <property type="entry name" value="E set domains"/>
    <property type="match status" value="1"/>
</dbReference>
<accession>A0A5M3Z9E1</accession>
<dbReference type="Pfam" id="PF09118">
    <property type="entry name" value="GO-like_E_set"/>
    <property type="match status" value="1"/>
</dbReference>
<dbReference type="InterPro" id="IPR015202">
    <property type="entry name" value="GO-like_E_set"/>
</dbReference>
<dbReference type="InterPro" id="IPR011043">
    <property type="entry name" value="Gal_Oxase/kelch_b-propeller"/>
</dbReference>
<dbReference type="Gene3D" id="2.60.40.10">
    <property type="entry name" value="Immunoglobulins"/>
    <property type="match status" value="1"/>
</dbReference>
<dbReference type="OrthoDB" id="2019572at2759"/>
<dbReference type="Proteomes" id="UP000452235">
    <property type="component" value="Unassembled WGS sequence"/>
</dbReference>
<dbReference type="Gene3D" id="2.130.10.80">
    <property type="entry name" value="Galactose oxidase/kelch, beta-propeller"/>
    <property type="match status" value="1"/>
</dbReference>
<keyword evidence="3" id="KW-1185">Reference proteome</keyword>
<gene>
    <name evidence="2" type="ORF">ATEIFO6365_0010020500</name>
</gene>
<dbReference type="CDD" id="cd02851">
    <property type="entry name" value="E_set_GO_C"/>
    <property type="match status" value="1"/>
</dbReference>
<protein>
    <submittedName>
        <fullName evidence="2">Galactose oxidase</fullName>
    </submittedName>
</protein>